<reference evidence="3" key="1">
    <citation type="journal article" date="2012" name="Science">
        <title>The Paleozoic origin of enzymatic lignin decomposition reconstructed from 31 fungal genomes.</title>
        <authorList>
            <person name="Floudas D."/>
            <person name="Binder M."/>
            <person name="Riley R."/>
            <person name="Barry K."/>
            <person name="Blanchette R.A."/>
            <person name="Henrissat B."/>
            <person name="Martinez A.T."/>
            <person name="Otillar R."/>
            <person name="Spatafora J.W."/>
            <person name="Yadav J.S."/>
            <person name="Aerts A."/>
            <person name="Benoit I."/>
            <person name="Boyd A."/>
            <person name="Carlson A."/>
            <person name="Copeland A."/>
            <person name="Coutinho P.M."/>
            <person name="de Vries R.P."/>
            <person name="Ferreira P."/>
            <person name="Findley K."/>
            <person name="Foster B."/>
            <person name="Gaskell J."/>
            <person name="Glotzer D."/>
            <person name="Gorecki P."/>
            <person name="Heitman J."/>
            <person name="Hesse C."/>
            <person name="Hori C."/>
            <person name="Igarashi K."/>
            <person name="Jurgens J.A."/>
            <person name="Kallen N."/>
            <person name="Kersten P."/>
            <person name="Kohler A."/>
            <person name="Kuees U."/>
            <person name="Kumar T.K.A."/>
            <person name="Kuo A."/>
            <person name="LaButti K."/>
            <person name="Larrondo L.F."/>
            <person name="Lindquist E."/>
            <person name="Ling A."/>
            <person name="Lombard V."/>
            <person name="Lucas S."/>
            <person name="Lundell T."/>
            <person name="Martin R."/>
            <person name="McLaughlin D.J."/>
            <person name="Morgenstern I."/>
            <person name="Morin E."/>
            <person name="Murat C."/>
            <person name="Nagy L.G."/>
            <person name="Nolan M."/>
            <person name="Ohm R.A."/>
            <person name="Patyshakuliyeva A."/>
            <person name="Rokas A."/>
            <person name="Ruiz-Duenas F.J."/>
            <person name="Sabat G."/>
            <person name="Salamov A."/>
            <person name="Samejima M."/>
            <person name="Schmutz J."/>
            <person name="Slot J.C."/>
            <person name="St John F."/>
            <person name="Stenlid J."/>
            <person name="Sun H."/>
            <person name="Sun S."/>
            <person name="Syed K."/>
            <person name="Tsang A."/>
            <person name="Wiebenga A."/>
            <person name="Young D."/>
            <person name="Pisabarro A."/>
            <person name="Eastwood D.C."/>
            <person name="Martin F."/>
            <person name="Cullen D."/>
            <person name="Grigoriev I.V."/>
            <person name="Hibbett D.S."/>
        </authorList>
    </citation>
    <scope>NUCLEOTIDE SEQUENCE [LARGE SCALE GENOMIC DNA]</scope>
    <source>
        <strain evidence="3">RWD-64-598 SS2</strain>
    </source>
</reference>
<evidence type="ECO:0000313" key="2">
    <source>
        <dbReference type="EMBL" id="EIW81408.1"/>
    </source>
</evidence>
<sequence>MTSHSTSSANSYPMMALARGLSFMTNDPRTLLQIILEPDYNRQHIATRRLFNDPRGRRSFFSRTYADADGNPPTIGSHLDWTFGLIHEVHDYLQSLADECTPDEEDARLDFESYVDQMDMALGALTVIARTLDMAAVSGFARPNGAPNLGDDDDDSDGGDENDDHNISPAISAVGQPPAGGTYEPLPLLVQQGEIPSNVNVNRSSAPSPSTMSGWETVSSGPWSTASQHSPSTAQTTPEGTPLNAEEVEATNALLTIHTWASPDHVPAHTETTWPGQLPNQDLRGPGVVGIPSPAPQQWGPEAWGPQEMERRFGFGERDLPSTRNGTPTDGTRDAWPTTPDESYQWYRTTETFTGADRHSSTPSAIGARVGVIPAGIAGYTPAHGVAWSSPDTPLGTAVYGMPPLLLRQDAAYQPPPPYDATRPMPAFVV</sequence>
<gene>
    <name evidence="2" type="ORF">CONPUDRAFT_153954</name>
</gene>
<feature type="compositionally biased region" description="Acidic residues" evidence="1">
    <location>
        <begin position="150"/>
        <end position="163"/>
    </location>
</feature>
<dbReference type="AlphaFoldDB" id="A0A5M3MQD4"/>
<accession>A0A5M3MQD4</accession>
<comment type="caution">
    <text evidence="2">The sequence shown here is derived from an EMBL/GenBank/DDBJ whole genome shotgun (WGS) entry which is preliminary data.</text>
</comment>
<keyword evidence="3" id="KW-1185">Reference proteome</keyword>
<evidence type="ECO:0000256" key="1">
    <source>
        <dbReference type="SAM" id="MobiDB-lite"/>
    </source>
</evidence>
<feature type="region of interest" description="Disordered" evidence="1">
    <location>
        <begin position="317"/>
        <end position="341"/>
    </location>
</feature>
<protein>
    <submittedName>
        <fullName evidence="2">Uncharacterized protein</fullName>
    </submittedName>
</protein>
<organism evidence="2 3">
    <name type="scientific">Coniophora puteana (strain RWD-64-598)</name>
    <name type="common">Brown rot fungus</name>
    <dbReference type="NCBI Taxonomy" id="741705"/>
    <lineage>
        <taxon>Eukaryota</taxon>
        <taxon>Fungi</taxon>
        <taxon>Dikarya</taxon>
        <taxon>Basidiomycota</taxon>
        <taxon>Agaricomycotina</taxon>
        <taxon>Agaricomycetes</taxon>
        <taxon>Agaricomycetidae</taxon>
        <taxon>Boletales</taxon>
        <taxon>Coniophorineae</taxon>
        <taxon>Coniophoraceae</taxon>
        <taxon>Coniophora</taxon>
    </lineage>
</organism>
<dbReference type="KEGG" id="cput:CONPUDRAFT_153954"/>
<dbReference type="Proteomes" id="UP000053558">
    <property type="component" value="Unassembled WGS sequence"/>
</dbReference>
<proteinExistence type="predicted"/>
<feature type="compositionally biased region" description="Polar residues" evidence="1">
    <location>
        <begin position="198"/>
        <end position="239"/>
    </location>
</feature>
<feature type="region of interest" description="Disordered" evidence="1">
    <location>
        <begin position="140"/>
        <end position="185"/>
    </location>
</feature>
<dbReference type="GeneID" id="19203193"/>
<evidence type="ECO:0000313" key="3">
    <source>
        <dbReference type="Proteomes" id="UP000053558"/>
    </source>
</evidence>
<dbReference type="RefSeq" id="XP_007768756.1">
    <property type="nucleotide sequence ID" value="XM_007770566.1"/>
</dbReference>
<dbReference type="EMBL" id="JH711578">
    <property type="protein sequence ID" value="EIW81408.1"/>
    <property type="molecule type" value="Genomic_DNA"/>
</dbReference>
<feature type="region of interest" description="Disordered" evidence="1">
    <location>
        <begin position="198"/>
        <end position="241"/>
    </location>
</feature>
<name>A0A5M3MQD4_CONPW</name>